<dbReference type="PANTHER" id="PTHR46583">
    <property type="entry name" value="REGULATOR OF G-PROTEIN SIGNALING 22"/>
    <property type="match status" value="1"/>
</dbReference>
<feature type="domain" description="RGS" evidence="3">
    <location>
        <begin position="374"/>
        <end position="481"/>
    </location>
</feature>
<feature type="compositionally biased region" description="Polar residues" evidence="2">
    <location>
        <begin position="285"/>
        <end position="295"/>
    </location>
</feature>
<keyword evidence="5" id="KW-1185">Reference proteome</keyword>
<dbReference type="AlphaFoldDB" id="A0ABD0K4C3"/>
<accession>A0ABD0K4C3</accession>
<name>A0ABD0K4C3_9CAEN</name>
<dbReference type="Pfam" id="PF00615">
    <property type="entry name" value="RGS"/>
    <property type="match status" value="3"/>
</dbReference>
<feature type="region of interest" description="Disordered" evidence="2">
    <location>
        <begin position="917"/>
        <end position="952"/>
    </location>
</feature>
<reference evidence="4 5" key="1">
    <citation type="journal article" date="2023" name="Sci. Data">
        <title>Genome assembly of the Korean intertidal mud-creeper Batillaria attramentaria.</title>
        <authorList>
            <person name="Patra A.K."/>
            <person name="Ho P.T."/>
            <person name="Jun S."/>
            <person name="Lee S.J."/>
            <person name="Kim Y."/>
            <person name="Won Y.J."/>
        </authorList>
    </citation>
    <scope>NUCLEOTIDE SEQUENCE [LARGE SCALE GENOMIC DNA]</scope>
    <source>
        <strain evidence="4">Wonlab-2016</strain>
    </source>
</reference>
<dbReference type="CDD" id="cd07440">
    <property type="entry name" value="RGS"/>
    <property type="match status" value="1"/>
</dbReference>
<dbReference type="InterPro" id="IPR016137">
    <property type="entry name" value="RGS"/>
</dbReference>
<dbReference type="SUPFAM" id="SSF48097">
    <property type="entry name" value="Regulator of G-protein signaling, RGS"/>
    <property type="match status" value="4"/>
</dbReference>
<dbReference type="EMBL" id="JACVVK020000249">
    <property type="protein sequence ID" value="KAK7482181.1"/>
    <property type="molecule type" value="Genomic_DNA"/>
</dbReference>
<dbReference type="InterPro" id="IPR044926">
    <property type="entry name" value="RGS_subdomain_2"/>
</dbReference>
<feature type="compositionally biased region" description="Basic and acidic residues" evidence="2">
    <location>
        <begin position="251"/>
        <end position="261"/>
    </location>
</feature>
<comment type="caution">
    <text evidence="4">The sequence shown here is derived from an EMBL/GenBank/DDBJ whole genome shotgun (WGS) entry which is preliminary data.</text>
</comment>
<protein>
    <recommendedName>
        <fullName evidence="3">RGS domain-containing protein</fullName>
    </recommendedName>
</protein>
<feature type="domain" description="RGS" evidence="3">
    <location>
        <begin position="796"/>
        <end position="891"/>
    </location>
</feature>
<feature type="non-terminal residue" evidence="4">
    <location>
        <position position="1270"/>
    </location>
</feature>
<evidence type="ECO:0000313" key="4">
    <source>
        <dbReference type="EMBL" id="KAK7482181.1"/>
    </source>
</evidence>
<sequence>MLPRADHAIQPDRHVFINLLLSHKKRMAALECLEITGENLEDLLAYDDLFLDYFNAFLALPVFPQALVYNRLTGAFEEVDENTPDASGNLPAGHPASLHYGATDLEREKMLEWARQERLPLFLKTQLFRELKLVKLLLRPLEERQSASRGSSRNIRGYSRQTETYVSSLSNSADNSGNDVLDEDDLWGDVNYSALYRYQRPGSRALSVPIKILYDEFSVYDDEEDDFTLVRSASTKRHSHRKSSSAVRSGKSADKKTDTAKATRISNKVEVIPDSKSGKTRSSQRTKGPPASSTEEAFRRGARALSAPVTYEQFQKMPPLEFPDFDAMFGEDEPEPTGQAYVTFEDDHVSEEQTETDMRNMEGRLKMTIQQMKEQVLSARPGFERFREFLGPTSGYHLLDFWLDCENFKDMMEDFDDNKQREIASMLYRDIQDKYKLKLTQDAKDQITRSTSNMALSHTIFLRTQYDVLRRLRAYWLPRYLTHCERTNALQLEPTAPEPPPKMELKPLKPTRPQQALFPSISLVHSMPVLPEEARDFTFTETRPPEVRGALFRASSSMSMRSTQSNRSNRSWLMRTLTSASLRSNKERFLQSLAQDRLAGGPFQRYLSKRLGDEHLLSCLLFWQDVTEYGASEDRSADRLLRLCHAWSIYTKYLSEDSRHKVDISEKERTNLHKTLQAARDFIEASIFDTAKTQAVTKLEKAWIRYLKEDLKAFLEYPGSAASERARRLQKALILAEDIDDERRAEKKREALERRKEMERERKKAIRAAYARQREAKKKKPGASADLSSNRQVMSMFRKYLADIDSKEITNLMHLYQEIEGYFSVKDAKQKKEVAAGHIYKTYLDPAAKKFAPLASERVQERLATEKDRPKSETLKEVQRAVLPKHQSEEFGVDPQDLVNMSQAELAMRMGSDTSLYSNWQKRKGQSRGKNADPSDKDEEKKEKEDKSKIGTMQFTSVKVNVYEGGQEGRFARQRPASKSQEVKVNTERTMSRQPKVKSVSQYPIATIPEGQESEGVTDSQGDSQGTGSGLFSTDGPMSTRSLDTPSLLNLPSNRRFKRGTGKTTGRAQPSREDKNEFLNALGQSAAGHLSLQMLYFYKYLLKHGEEDGMPQLDKDLFFYIEVQKFKDCSHAFSDEEMLKRKVQSIVDCFLDSVYSPTLQVDIISEIHQKAMKAAQRYLGGKEPIPSLFDEAQFYVFKELLPYWAGFRKSRHSSEDPKKRPVTKYQKMLRKRMENIENYKMPSTEFILPSIPEGAAPSYTISLSEGVKYR</sequence>
<dbReference type="Gene3D" id="1.10.167.10">
    <property type="entry name" value="Regulator of G-protein Signalling 4, domain 2"/>
    <property type="match status" value="4"/>
</dbReference>
<evidence type="ECO:0000313" key="5">
    <source>
        <dbReference type="Proteomes" id="UP001519460"/>
    </source>
</evidence>
<feature type="coiled-coil region" evidence="1">
    <location>
        <begin position="735"/>
        <end position="769"/>
    </location>
</feature>
<evidence type="ECO:0000256" key="1">
    <source>
        <dbReference type="SAM" id="Coils"/>
    </source>
</evidence>
<feature type="compositionally biased region" description="Basic and acidic residues" evidence="2">
    <location>
        <begin position="981"/>
        <end position="991"/>
    </location>
</feature>
<dbReference type="PROSITE" id="PS50132">
    <property type="entry name" value="RGS"/>
    <property type="match status" value="4"/>
</dbReference>
<dbReference type="PANTHER" id="PTHR46583:SF2">
    <property type="entry name" value="RGS DOMAIN-CONTAINING PROTEIN"/>
    <property type="match status" value="1"/>
</dbReference>
<feature type="compositionally biased region" description="Polar residues" evidence="2">
    <location>
        <begin position="992"/>
        <end position="1004"/>
    </location>
</feature>
<feature type="region of interest" description="Disordered" evidence="2">
    <location>
        <begin position="967"/>
        <end position="1074"/>
    </location>
</feature>
<dbReference type="InterPro" id="IPR042651">
    <property type="entry name" value="Rgs22"/>
</dbReference>
<evidence type="ECO:0000256" key="2">
    <source>
        <dbReference type="SAM" id="MobiDB-lite"/>
    </source>
</evidence>
<organism evidence="4 5">
    <name type="scientific">Batillaria attramentaria</name>
    <dbReference type="NCBI Taxonomy" id="370345"/>
    <lineage>
        <taxon>Eukaryota</taxon>
        <taxon>Metazoa</taxon>
        <taxon>Spiralia</taxon>
        <taxon>Lophotrochozoa</taxon>
        <taxon>Mollusca</taxon>
        <taxon>Gastropoda</taxon>
        <taxon>Caenogastropoda</taxon>
        <taxon>Sorbeoconcha</taxon>
        <taxon>Cerithioidea</taxon>
        <taxon>Batillariidae</taxon>
        <taxon>Batillaria</taxon>
    </lineage>
</organism>
<feature type="region of interest" description="Disordered" evidence="2">
    <location>
        <begin position="232"/>
        <end position="300"/>
    </location>
</feature>
<dbReference type="SMART" id="SM00315">
    <property type="entry name" value="RGS"/>
    <property type="match status" value="2"/>
</dbReference>
<feature type="compositionally biased region" description="Basic and acidic residues" evidence="2">
    <location>
        <begin position="930"/>
        <end position="949"/>
    </location>
</feature>
<feature type="domain" description="RGS" evidence="3">
    <location>
        <begin position="589"/>
        <end position="700"/>
    </location>
</feature>
<keyword evidence="1" id="KW-0175">Coiled coil</keyword>
<dbReference type="Proteomes" id="UP001519460">
    <property type="component" value="Unassembled WGS sequence"/>
</dbReference>
<evidence type="ECO:0000259" key="3">
    <source>
        <dbReference type="PROSITE" id="PS50132"/>
    </source>
</evidence>
<proteinExistence type="predicted"/>
<feature type="compositionally biased region" description="Basic residues" evidence="2">
    <location>
        <begin position="234"/>
        <end position="243"/>
    </location>
</feature>
<feature type="domain" description="RGS" evidence="3">
    <location>
        <begin position="1095"/>
        <end position="1200"/>
    </location>
</feature>
<dbReference type="InterPro" id="IPR036305">
    <property type="entry name" value="RGS_sf"/>
</dbReference>
<gene>
    <name evidence="4" type="ORF">BaRGS_00026530</name>
</gene>
<feature type="compositionally biased region" description="Polar residues" evidence="2">
    <location>
        <begin position="1036"/>
        <end position="1053"/>
    </location>
</feature>